<accession>A0ABD0KDQ6</accession>
<dbReference type="EMBL" id="JACVVK020000200">
    <property type="protein sequence ID" value="KAK7485047.1"/>
    <property type="molecule type" value="Genomic_DNA"/>
</dbReference>
<evidence type="ECO:0000313" key="2">
    <source>
        <dbReference type="Proteomes" id="UP001519460"/>
    </source>
</evidence>
<name>A0ABD0KDQ6_9CAEN</name>
<feature type="non-terminal residue" evidence="1">
    <location>
        <position position="1"/>
    </location>
</feature>
<dbReference type="AlphaFoldDB" id="A0ABD0KDQ6"/>
<organism evidence="1 2">
    <name type="scientific">Batillaria attramentaria</name>
    <dbReference type="NCBI Taxonomy" id="370345"/>
    <lineage>
        <taxon>Eukaryota</taxon>
        <taxon>Metazoa</taxon>
        <taxon>Spiralia</taxon>
        <taxon>Lophotrochozoa</taxon>
        <taxon>Mollusca</taxon>
        <taxon>Gastropoda</taxon>
        <taxon>Caenogastropoda</taxon>
        <taxon>Sorbeoconcha</taxon>
        <taxon>Cerithioidea</taxon>
        <taxon>Batillariidae</taxon>
        <taxon>Batillaria</taxon>
    </lineage>
</organism>
<reference evidence="1 2" key="1">
    <citation type="journal article" date="2023" name="Sci. Data">
        <title>Genome assembly of the Korean intertidal mud-creeper Batillaria attramentaria.</title>
        <authorList>
            <person name="Patra A.K."/>
            <person name="Ho P.T."/>
            <person name="Jun S."/>
            <person name="Lee S.J."/>
            <person name="Kim Y."/>
            <person name="Won Y.J."/>
        </authorList>
    </citation>
    <scope>NUCLEOTIDE SEQUENCE [LARGE SCALE GENOMIC DNA]</scope>
    <source>
        <strain evidence="1">Wonlab-2016</strain>
    </source>
</reference>
<protein>
    <submittedName>
        <fullName evidence="1">Uncharacterized protein</fullName>
    </submittedName>
</protein>
<proteinExistence type="predicted"/>
<comment type="caution">
    <text evidence="1">The sequence shown here is derived from an EMBL/GenBank/DDBJ whole genome shotgun (WGS) entry which is preliminary data.</text>
</comment>
<keyword evidence="2" id="KW-1185">Reference proteome</keyword>
<dbReference type="Proteomes" id="UP001519460">
    <property type="component" value="Unassembled WGS sequence"/>
</dbReference>
<gene>
    <name evidence="1" type="ORF">BaRGS_00023686</name>
</gene>
<feature type="non-terminal residue" evidence="1">
    <location>
        <position position="80"/>
    </location>
</feature>
<sequence length="80" mass="8870">VISRSHRSERFIFDEGDIWNAFFLLHLTDAGRGSGCLSVESVPCIGGSLGLKSMKRKTEGSASLWRNLPLLHRDSVAVRQ</sequence>
<evidence type="ECO:0000313" key="1">
    <source>
        <dbReference type="EMBL" id="KAK7485047.1"/>
    </source>
</evidence>